<accession>A0A7W3LUB3</accession>
<dbReference type="SUPFAM" id="SSF48371">
    <property type="entry name" value="ARM repeat"/>
    <property type="match status" value="1"/>
</dbReference>
<evidence type="ECO:0000313" key="1">
    <source>
        <dbReference type="EMBL" id="MBA8954458.1"/>
    </source>
</evidence>
<reference evidence="1 2" key="1">
    <citation type="submission" date="2020-08" db="EMBL/GenBank/DDBJ databases">
        <title>Genomic Encyclopedia of Type Strains, Phase IV (KMG-IV): sequencing the most valuable type-strain genomes for metagenomic binning, comparative biology and taxonomic classification.</title>
        <authorList>
            <person name="Goeker M."/>
        </authorList>
    </citation>
    <scope>NUCLEOTIDE SEQUENCE [LARGE SCALE GENOMIC DNA]</scope>
    <source>
        <strain evidence="1 2">DSM 44197</strain>
    </source>
</reference>
<proteinExistence type="predicted"/>
<sequence length="242" mass="26975">MNAVEDTTDRIMKELRERGAPERAAREKGYLKSDLVHLGVPVPDIRRTVRPAVGTRAETLALAGALWAVTDSGTPVHEARMAAAEVLVRNVGALAAEDAAFAERLVRDSVSWVYVDVLADKVVGALVLRFPDLAGTLDRWVTDPWMWIRRTSLLALLPGVRAGAPDRERLSRYGEALIGEREFFIRKALGWVLRELSKRDPAWVRDWTEAHLGEMSGVTFREAVRRLPERDAAALTAAYRAR</sequence>
<dbReference type="InterPro" id="IPR014825">
    <property type="entry name" value="DNA_alkylation"/>
</dbReference>
<dbReference type="Pfam" id="PF08713">
    <property type="entry name" value="DNA_alkylation"/>
    <property type="match status" value="1"/>
</dbReference>
<dbReference type="AlphaFoldDB" id="A0A7W3LUB3"/>
<comment type="caution">
    <text evidence="1">The sequence shown here is derived from an EMBL/GenBank/DDBJ whole genome shotgun (WGS) entry which is preliminary data.</text>
</comment>
<dbReference type="PANTHER" id="PTHR34070">
    <property type="entry name" value="ARMADILLO-TYPE FOLD"/>
    <property type="match status" value="1"/>
</dbReference>
<name>A0A7W3LUB3_ACTNM</name>
<dbReference type="Gene3D" id="1.25.10.90">
    <property type="match status" value="1"/>
</dbReference>
<dbReference type="EMBL" id="JACJIA010000009">
    <property type="protein sequence ID" value="MBA8954458.1"/>
    <property type="molecule type" value="Genomic_DNA"/>
</dbReference>
<organism evidence="1 2">
    <name type="scientific">Actinomadura namibiensis</name>
    <dbReference type="NCBI Taxonomy" id="182080"/>
    <lineage>
        <taxon>Bacteria</taxon>
        <taxon>Bacillati</taxon>
        <taxon>Actinomycetota</taxon>
        <taxon>Actinomycetes</taxon>
        <taxon>Streptosporangiales</taxon>
        <taxon>Thermomonosporaceae</taxon>
        <taxon>Actinomadura</taxon>
    </lineage>
</organism>
<keyword evidence="2" id="KW-1185">Reference proteome</keyword>
<evidence type="ECO:0000313" key="2">
    <source>
        <dbReference type="Proteomes" id="UP000572680"/>
    </source>
</evidence>
<protein>
    <submittedName>
        <fullName evidence="1">3-methyladenine DNA glycosylase AlkD</fullName>
    </submittedName>
</protein>
<dbReference type="PANTHER" id="PTHR34070:SF1">
    <property type="entry name" value="DNA ALKYLATION REPAIR PROTEIN"/>
    <property type="match status" value="1"/>
</dbReference>
<gene>
    <name evidence="1" type="ORF">HNR61_006115</name>
</gene>
<dbReference type="Proteomes" id="UP000572680">
    <property type="component" value="Unassembled WGS sequence"/>
</dbReference>
<dbReference type="RefSeq" id="WP_182846536.1">
    <property type="nucleotide sequence ID" value="NZ_BAAALP010000021.1"/>
</dbReference>
<dbReference type="InterPro" id="IPR016024">
    <property type="entry name" value="ARM-type_fold"/>
</dbReference>